<dbReference type="EMBL" id="QBKN01000016">
    <property type="protein sequence ID" value="PTX46496.1"/>
    <property type="molecule type" value="Genomic_DNA"/>
</dbReference>
<dbReference type="OrthoDB" id="9814782at2"/>
<evidence type="ECO:0000313" key="2">
    <source>
        <dbReference type="Proteomes" id="UP000244069"/>
    </source>
</evidence>
<proteinExistence type="predicted"/>
<name>A0A2T6ARX7_9RHOB</name>
<dbReference type="InterPro" id="IPR027266">
    <property type="entry name" value="TrmE/GcvT-like"/>
</dbReference>
<dbReference type="InterPro" id="IPR007375">
    <property type="entry name" value="SoxG"/>
</dbReference>
<gene>
    <name evidence="1" type="ORF">C8N44_11673</name>
</gene>
<comment type="caution">
    <text evidence="1">The sequence shown here is derived from an EMBL/GenBank/DDBJ whole genome shotgun (WGS) entry which is preliminary data.</text>
</comment>
<dbReference type="Proteomes" id="UP000244069">
    <property type="component" value="Unassembled WGS sequence"/>
</dbReference>
<reference evidence="1 2" key="1">
    <citation type="submission" date="2018-04" db="EMBL/GenBank/DDBJ databases">
        <title>Genomic Encyclopedia of Archaeal and Bacterial Type Strains, Phase II (KMG-II): from individual species to whole genera.</title>
        <authorList>
            <person name="Goeker M."/>
        </authorList>
    </citation>
    <scope>NUCLEOTIDE SEQUENCE [LARGE SCALE GENOMIC DNA]</scope>
    <source>
        <strain evidence="1 2">DSM 29329</strain>
    </source>
</reference>
<dbReference type="SUPFAM" id="SSF103025">
    <property type="entry name" value="Folate-binding domain"/>
    <property type="match status" value="1"/>
</dbReference>
<dbReference type="Gene3D" id="3.30.1360.120">
    <property type="entry name" value="Probable tRNA modification gtpase trme, domain 1"/>
    <property type="match status" value="1"/>
</dbReference>
<evidence type="ECO:0000313" key="1">
    <source>
        <dbReference type="EMBL" id="PTX46496.1"/>
    </source>
</evidence>
<organism evidence="1 2">
    <name type="scientific">Allosediminivita pacifica</name>
    <dbReference type="NCBI Taxonomy" id="1267769"/>
    <lineage>
        <taxon>Bacteria</taxon>
        <taxon>Pseudomonadati</taxon>
        <taxon>Pseudomonadota</taxon>
        <taxon>Alphaproteobacteria</taxon>
        <taxon>Rhodobacterales</taxon>
        <taxon>Paracoccaceae</taxon>
        <taxon>Allosediminivita</taxon>
    </lineage>
</organism>
<dbReference type="Gene3D" id="3.30.70.1520">
    <property type="entry name" value="Heterotetrameric sarcosine oxidase"/>
    <property type="match status" value="1"/>
</dbReference>
<keyword evidence="2" id="KW-1185">Reference proteome</keyword>
<accession>A0A2T6ARX7</accession>
<dbReference type="Pfam" id="PF04268">
    <property type="entry name" value="SoxG"/>
    <property type="match status" value="1"/>
</dbReference>
<dbReference type="AlphaFoldDB" id="A0A2T6ARX7"/>
<sequence length="190" mass="20417">MSEPVTPLAGASFDGLVRVTETGPQGMIVLRCPEDATDAREAATAVTGTKDPALRRAAVSNGTGILWMSPDERLILVPRAKSASTVAEMQAKLAGQHALVADVSDARAIFRLEGDPLMVREVLAKLAPVDMRPDHFEVGEVRRTRLAQVAAAFWLEQEGTADLICFRSVARYVYDLLCTAAVNGSAVKHF</sequence>
<protein>
    <submittedName>
        <fullName evidence="1">Heterotetrameric sarcosine oxidase gamma subunit</fullName>
    </submittedName>
</protein>
<dbReference type="RefSeq" id="WP_107977303.1">
    <property type="nucleotide sequence ID" value="NZ_BMEZ01000017.1"/>
</dbReference>